<protein>
    <submittedName>
        <fullName evidence="1">DUF1758 domain-containing protein</fullName>
    </submittedName>
</protein>
<keyword evidence="2" id="KW-1185">Reference proteome</keyword>
<dbReference type="OrthoDB" id="10349914at2759"/>
<dbReference type="Proteomes" id="UP000887116">
    <property type="component" value="Unassembled WGS sequence"/>
</dbReference>
<dbReference type="AlphaFoldDB" id="A0A8X6GME7"/>
<name>A0A8X6GME7_TRICU</name>
<organism evidence="1 2">
    <name type="scientific">Trichonephila clavata</name>
    <name type="common">Joro spider</name>
    <name type="synonym">Nephila clavata</name>
    <dbReference type="NCBI Taxonomy" id="2740835"/>
    <lineage>
        <taxon>Eukaryota</taxon>
        <taxon>Metazoa</taxon>
        <taxon>Ecdysozoa</taxon>
        <taxon>Arthropoda</taxon>
        <taxon>Chelicerata</taxon>
        <taxon>Arachnida</taxon>
        <taxon>Araneae</taxon>
        <taxon>Araneomorphae</taxon>
        <taxon>Entelegynae</taxon>
        <taxon>Araneoidea</taxon>
        <taxon>Nephilidae</taxon>
        <taxon>Trichonephila</taxon>
    </lineage>
</organism>
<sequence length="150" mass="16659">MLDGGANKSNILRELVELLDLKVLNKETLVIHSLGSEAADKCTNDAFEIVLQNVQQANQNIKIQAVVIDSITSARIWISSKFIRNIALEEGIKLVDNSISEGIHVVIGSDDISEIVRERNVIISKRLIAVDYISEYLIKGKEEEINCKGE</sequence>
<evidence type="ECO:0000313" key="2">
    <source>
        <dbReference type="Proteomes" id="UP000887116"/>
    </source>
</evidence>
<dbReference type="EMBL" id="BMAO01030730">
    <property type="protein sequence ID" value="GFQ69969.1"/>
    <property type="molecule type" value="Genomic_DNA"/>
</dbReference>
<comment type="caution">
    <text evidence="1">The sequence shown here is derived from an EMBL/GenBank/DDBJ whole genome shotgun (WGS) entry which is preliminary data.</text>
</comment>
<accession>A0A8X6GME7</accession>
<reference evidence="1" key="1">
    <citation type="submission" date="2020-07" db="EMBL/GenBank/DDBJ databases">
        <title>Multicomponent nature underlies the extraordinary mechanical properties of spider dragline silk.</title>
        <authorList>
            <person name="Kono N."/>
            <person name="Nakamura H."/>
            <person name="Mori M."/>
            <person name="Yoshida Y."/>
            <person name="Ohtoshi R."/>
            <person name="Malay A.D."/>
            <person name="Moran D.A.P."/>
            <person name="Tomita M."/>
            <person name="Numata K."/>
            <person name="Arakawa K."/>
        </authorList>
    </citation>
    <scope>NUCLEOTIDE SEQUENCE</scope>
</reference>
<gene>
    <name evidence="1" type="primary">AVEN_208230_1</name>
    <name evidence="1" type="ORF">TNCT_500071</name>
</gene>
<proteinExistence type="predicted"/>
<evidence type="ECO:0000313" key="1">
    <source>
        <dbReference type="EMBL" id="GFQ69969.1"/>
    </source>
</evidence>